<protein>
    <recommendedName>
        <fullName evidence="5">PH domain-containing protein</fullName>
    </recommendedName>
</protein>
<feature type="domain" description="SEC7" evidence="2">
    <location>
        <begin position="34"/>
        <end position="189"/>
    </location>
</feature>
<dbReference type="Gene3D" id="1.10.1000.11">
    <property type="entry name" value="Arf Nucleotide-binding Site Opener,domain 2"/>
    <property type="match status" value="1"/>
</dbReference>
<evidence type="ECO:0000313" key="4">
    <source>
        <dbReference type="Proteomes" id="UP000179807"/>
    </source>
</evidence>
<feature type="domain" description="PH" evidence="1">
    <location>
        <begin position="216"/>
        <end position="329"/>
    </location>
</feature>
<dbReference type="Pfam" id="PF01369">
    <property type="entry name" value="Sec7"/>
    <property type="match status" value="1"/>
</dbReference>
<dbReference type="AlphaFoldDB" id="A0A1J4KV53"/>
<keyword evidence="4" id="KW-1185">Reference proteome</keyword>
<proteinExistence type="predicted"/>
<dbReference type="Proteomes" id="UP000179807">
    <property type="component" value="Unassembled WGS sequence"/>
</dbReference>
<evidence type="ECO:0000313" key="3">
    <source>
        <dbReference type="EMBL" id="OHT13582.1"/>
    </source>
</evidence>
<dbReference type="SUPFAM" id="SSF48425">
    <property type="entry name" value="Sec7 domain"/>
    <property type="match status" value="1"/>
</dbReference>
<name>A0A1J4KV53_9EUKA</name>
<dbReference type="EMBL" id="MLAK01000509">
    <property type="protein sequence ID" value="OHT13582.1"/>
    <property type="molecule type" value="Genomic_DNA"/>
</dbReference>
<dbReference type="Gene3D" id="2.30.29.30">
    <property type="entry name" value="Pleckstrin-homology domain (PH domain)/Phosphotyrosine-binding domain (PTB)"/>
    <property type="match status" value="1"/>
</dbReference>
<dbReference type="InterPro" id="IPR001849">
    <property type="entry name" value="PH_domain"/>
</dbReference>
<dbReference type="GO" id="GO:0032012">
    <property type="term" value="P:regulation of ARF protein signal transduction"/>
    <property type="evidence" value="ECO:0007669"/>
    <property type="project" value="InterPro"/>
</dbReference>
<dbReference type="VEuPathDB" id="TrichDB:TRFO_03346"/>
<sequence>MDLATSWLGKAPQLRDIDAPSDRINLDYPPSFAKDFNLNPIHAVQNLMTSQKYQPLENPYVLSPFLFYCPNLTPIAITQFFFANRTEAHSYFYFFFSAPILDFLSLADAARILLSRIAFPENPDLFQLIINSFVDAYCNSNQYISESRDDIFKLVIAAIILSMSRRQNEIISQASFLNMITKVKSSKEFKINYYETLKSHPIPLFFTFWHYNKDPETQKSGLLRKAGGIFKKKSKKFFIIKQNELQWYKDPSMKEISGGFDINFTSTVFVPSNGKDPAHIVIKRHDNEPFGYSINKSQKKLRKNSSYNYSSNKEEETKQWVGVLNFIAFNLLLHSIISS</sequence>
<gene>
    <name evidence="3" type="ORF">TRFO_03346</name>
</gene>
<evidence type="ECO:0000259" key="1">
    <source>
        <dbReference type="PROSITE" id="PS50003"/>
    </source>
</evidence>
<reference evidence="3" key="1">
    <citation type="submission" date="2016-10" db="EMBL/GenBank/DDBJ databases">
        <authorList>
            <person name="Benchimol M."/>
            <person name="Almeida L.G."/>
            <person name="Vasconcelos A.T."/>
            <person name="Perreira-Neves A."/>
            <person name="Rosa I.A."/>
            <person name="Tasca T."/>
            <person name="Bogo M.R."/>
            <person name="de Souza W."/>
        </authorList>
    </citation>
    <scope>NUCLEOTIDE SEQUENCE [LARGE SCALE GENOMIC DNA]</scope>
    <source>
        <strain evidence="3">K</strain>
    </source>
</reference>
<dbReference type="SUPFAM" id="SSF50729">
    <property type="entry name" value="PH domain-like"/>
    <property type="match status" value="1"/>
</dbReference>
<dbReference type="OrthoDB" id="10669831at2759"/>
<dbReference type="PROSITE" id="PS50190">
    <property type="entry name" value="SEC7"/>
    <property type="match status" value="1"/>
</dbReference>
<dbReference type="InterPro" id="IPR023394">
    <property type="entry name" value="Sec7_C_sf"/>
</dbReference>
<dbReference type="Pfam" id="PF00169">
    <property type="entry name" value="PH"/>
    <property type="match status" value="1"/>
</dbReference>
<evidence type="ECO:0000259" key="2">
    <source>
        <dbReference type="PROSITE" id="PS50190"/>
    </source>
</evidence>
<dbReference type="RefSeq" id="XP_068366718.1">
    <property type="nucleotide sequence ID" value="XM_068491233.1"/>
</dbReference>
<dbReference type="GeneID" id="94825937"/>
<dbReference type="InterPro" id="IPR000904">
    <property type="entry name" value="Sec7_dom"/>
</dbReference>
<accession>A0A1J4KV53</accession>
<comment type="caution">
    <text evidence="3">The sequence shown here is derived from an EMBL/GenBank/DDBJ whole genome shotgun (WGS) entry which is preliminary data.</text>
</comment>
<organism evidence="3 4">
    <name type="scientific">Tritrichomonas foetus</name>
    <dbReference type="NCBI Taxonomy" id="1144522"/>
    <lineage>
        <taxon>Eukaryota</taxon>
        <taxon>Metamonada</taxon>
        <taxon>Parabasalia</taxon>
        <taxon>Tritrichomonadida</taxon>
        <taxon>Tritrichomonadidae</taxon>
        <taxon>Tritrichomonas</taxon>
    </lineage>
</organism>
<dbReference type="InterPro" id="IPR035999">
    <property type="entry name" value="Sec7_dom_sf"/>
</dbReference>
<evidence type="ECO:0008006" key="5">
    <source>
        <dbReference type="Google" id="ProtNLM"/>
    </source>
</evidence>
<dbReference type="PROSITE" id="PS50003">
    <property type="entry name" value="PH_DOMAIN"/>
    <property type="match status" value="1"/>
</dbReference>
<dbReference type="GO" id="GO:0005085">
    <property type="term" value="F:guanyl-nucleotide exchange factor activity"/>
    <property type="evidence" value="ECO:0007669"/>
    <property type="project" value="InterPro"/>
</dbReference>
<dbReference type="InterPro" id="IPR011993">
    <property type="entry name" value="PH-like_dom_sf"/>
</dbReference>